<accession>A0A1V6NL21</accession>
<evidence type="ECO:0000256" key="3">
    <source>
        <dbReference type="ARBA" id="ARBA00022989"/>
    </source>
</evidence>
<dbReference type="PROSITE" id="PS50850">
    <property type="entry name" value="MFS"/>
    <property type="match status" value="1"/>
</dbReference>
<name>A0A1V6NL21_PENPO</name>
<keyword evidence="3 6" id="KW-1133">Transmembrane helix</keyword>
<dbReference type="CDD" id="cd17502">
    <property type="entry name" value="MFS_Azr1_MDR_like"/>
    <property type="match status" value="1"/>
</dbReference>
<dbReference type="SUPFAM" id="SSF103473">
    <property type="entry name" value="MFS general substrate transporter"/>
    <property type="match status" value="1"/>
</dbReference>
<keyword evidence="2 6" id="KW-0812">Transmembrane</keyword>
<comment type="caution">
    <text evidence="8">The sequence shown here is derived from an EMBL/GenBank/DDBJ whole genome shotgun (WGS) entry which is preliminary data.</text>
</comment>
<evidence type="ECO:0000259" key="7">
    <source>
        <dbReference type="PROSITE" id="PS50850"/>
    </source>
</evidence>
<dbReference type="Gene3D" id="1.20.1720.10">
    <property type="entry name" value="Multidrug resistance protein D"/>
    <property type="match status" value="1"/>
</dbReference>
<sequence>MTTQTMTSVPGEDIQLCCLGGNSVEVENNKANDGIKAGEGHDPSPHEENTRDSETHSVRGTEETKEYPTGLKFWLIILTMTALLILGGLDTNIVATAVPSITDDFHTVADVGWYSSGFRLCTCAFQFIFGKMYKLFSVKRVFMLANAIFLVGSVLCSTATTSAMFVAGRAVTGVGFAGILGGLYTILTHILPLRRRPLFCGVLGGVESLAIIAAPIVGGALTQSLGWRWCFWINLPIGGVSLLMTFFLFSDPSPGDTSIGFREKITRLDLLSNLLFIPALTSLFIAFSWAGTKYPWDNGKVIGPLVTFAVLTAAFLYNQHRLGDAAALPPRILKNRSVIAGAIFGLCTNSAINVLEYYLPTYYQIVRGYSPSESGYMMIPIVVGASIGMFLCGSGTSAIGYYTPFMLFSSVAMPIFAGLITTFGVKTSFARLIMYSGVSGFASGVAFNTPITAVQTVLPVEDASLGLSIVLFAQNFGPAVFIAIAQVIFMNQLATNLVRVVPNIEPATIQDNGLTDIMGQAPANRSMEVLEDIGKSLSETWYLAVGLTCATLIGSLLMEWRSVKKKGA</sequence>
<dbReference type="InterPro" id="IPR036259">
    <property type="entry name" value="MFS_trans_sf"/>
</dbReference>
<evidence type="ECO:0000313" key="9">
    <source>
        <dbReference type="Proteomes" id="UP000191408"/>
    </source>
</evidence>
<feature type="transmembrane region" description="Helical" evidence="6">
    <location>
        <begin position="432"/>
        <end position="453"/>
    </location>
</feature>
<feature type="transmembrane region" description="Helical" evidence="6">
    <location>
        <begin position="301"/>
        <end position="317"/>
    </location>
</feature>
<feature type="transmembrane region" description="Helical" evidence="6">
    <location>
        <begin position="73"/>
        <end position="99"/>
    </location>
</feature>
<keyword evidence="9" id="KW-1185">Reference proteome</keyword>
<dbReference type="Proteomes" id="UP000191408">
    <property type="component" value="Unassembled WGS sequence"/>
</dbReference>
<dbReference type="PANTHER" id="PTHR23501">
    <property type="entry name" value="MAJOR FACILITATOR SUPERFAMILY"/>
    <property type="match status" value="1"/>
</dbReference>
<dbReference type="Pfam" id="PF07690">
    <property type="entry name" value="MFS_1"/>
    <property type="match status" value="1"/>
</dbReference>
<dbReference type="GO" id="GO:0005886">
    <property type="term" value="C:plasma membrane"/>
    <property type="evidence" value="ECO:0007669"/>
    <property type="project" value="TreeGrafter"/>
</dbReference>
<evidence type="ECO:0000313" key="8">
    <source>
        <dbReference type="EMBL" id="OQD65438.1"/>
    </source>
</evidence>
<feature type="transmembrane region" description="Helical" evidence="6">
    <location>
        <begin position="198"/>
        <end position="220"/>
    </location>
</feature>
<evidence type="ECO:0000256" key="4">
    <source>
        <dbReference type="ARBA" id="ARBA00023136"/>
    </source>
</evidence>
<organism evidence="8 9">
    <name type="scientific">Penicillium polonicum</name>
    <dbReference type="NCBI Taxonomy" id="60169"/>
    <lineage>
        <taxon>Eukaryota</taxon>
        <taxon>Fungi</taxon>
        <taxon>Dikarya</taxon>
        <taxon>Ascomycota</taxon>
        <taxon>Pezizomycotina</taxon>
        <taxon>Eurotiomycetes</taxon>
        <taxon>Eurotiomycetidae</taxon>
        <taxon>Eurotiales</taxon>
        <taxon>Aspergillaceae</taxon>
        <taxon>Penicillium</taxon>
    </lineage>
</organism>
<evidence type="ECO:0000256" key="2">
    <source>
        <dbReference type="ARBA" id="ARBA00022692"/>
    </source>
</evidence>
<feature type="transmembrane region" description="Helical" evidence="6">
    <location>
        <begin position="226"/>
        <end position="249"/>
    </location>
</feature>
<dbReference type="GO" id="GO:0022857">
    <property type="term" value="F:transmembrane transporter activity"/>
    <property type="evidence" value="ECO:0007669"/>
    <property type="project" value="InterPro"/>
</dbReference>
<reference evidence="9" key="1">
    <citation type="journal article" date="2017" name="Nat. Microbiol.">
        <title>Global analysis of biosynthetic gene clusters reveals vast potential of secondary metabolite production in Penicillium species.</title>
        <authorList>
            <person name="Nielsen J.C."/>
            <person name="Grijseels S."/>
            <person name="Prigent S."/>
            <person name="Ji B."/>
            <person name="Dainat J."/>
            <person name="Nielsen K.F."/>
            <person name="Frisvad J.C."/>
            <person name="Workman M."/>
            <person name="Nielsen J."/>
        </authorList>
    </citation>
    <scope>NUCLEOTIDE SEQUENCE [LARGE SCALE GENOMIC DNA]</scope>
    <source>
        <strain evidence="9">IBT 4502</strain>
    </source>
</reference>
<dbReference type="InterPro" id="IPR020846">
    <property type="entry name" value="MFS_dom"/>
</dbReference>
<feature type="transmembrane region" description="Helical" evidence="6">
    <location>
        <begin position="540"/>
        <end position="558"/>
    </location>
</feature>
<feature type="transmembrane region" description="Helical" evidence="6">
    <location>
        <begin position="270"/>
        <end position="289"/>
    </location>
</feature>
<comment type="subcellular location">
    <subcellularLocation>
        <location evidence="1">Membrane</location>
        <topology evidence="1">Multi-pass membrane protein</topology>
    </subcellularLocation>
</comment>
<protein>
    <recommendedName>
        <fullName evidence="7">Major facilitator superfamily (MFS) profile domain-containing protein</fullName>
    </recommendedName>
</protein>
<evidence type="ECO:0000256" key="6">
    <source>
        <dbReference type="SAM" id="Phobius"/>
    </source>
</evidence>
<dbReference type="PANTHER" id="PTHR23501:SF198">
    <property type="entry name" value="AZOLE RESISTANCE PROTEIN 1-RELATED"/>
    <property type="match status" value="1"/>
</dbReference>
<dbReference type="InterPro" id="IPR011701">
    <property type="entry name" value="MFS"/>
</dbReference>
<dbReference type="Gene3D" id="1.20.1250.20">
    <property type="entry name" value="MFS general substrate transporter like domains"/>
    <property type="match status" value="1"/>
</dbReference>
<feature type="transmembrane region" description="Helical" evidence="6">
    <location>
        <begin position="338"/>
        <end position="355"/>
    </location>
</feature>
<keyword evidence="4 6" id="KW-0472">Membrane</keyword>
<dbReference type="EMBL" id="MDYM01000006">
    <property type="protein sequence ID" value="OQD65438.1"/>
    <property type="molecule type" value="Genomic_DNA"/>
</dbReference>
<feature type="transmembrane region" description="Helical" evidence="6">
    <location>
        <begin position="141"/>
        <end position="160"/>
    </location>
</feature>
<evidence type="ECO:0000256" key="5">
    <source>
        <dbReference type="SAM" id="MobiDB-lite"/>
    </source>
</evidence>
<feature type="compositionally biased region" description="Basic and acidic residues" evidence="5">
    <location>
        <begin position="36"/>
        <end position="63"/>
    </location>
</feature>
<feature type="transmembrane region" description="Helical" evidence="6">
    <location>
        <begin position="166"/>
        <end position="186"/>
    </location>
</feature>
<feature type="transmembrane region" description="Helical" evidence="6">
    <location>
        <begin position="375"/>
        <end position="392"/>
    </location>
</feature>
<evidence type="ECO:0000256" key="1">
    <source>
        <dbReference type="ARBA" id="ARBA00004141"/>
    </source>
</evidence>
<dbReference type="AlphaFoldDB" id="A0A1V6NL21"/>
<feature type="transmembrane region" description="Helical" evidence="6">
    <location>
        <begin position="465"/>
        <end position="489"/>
    </location>
</feature>
<feature type="region of interest" description="Disordered" evidence="5">
    <location>
        <begin position="32"/>
        <end position="63"/>
    </location>
</feature>
<feature type="transmembrane region" description="Helical" evidence="6">
    <location>
        <begin position="111"/>
        <end position="129"/>
    </location>
</feature>
<proteinExistence type="predicted"/>
<feature type="transmembrane region" description="Helical" evidence="6">
    <location>
        <begin position="399"/>
        <end position="420"/>
    </location>
</feature>
<gene>
    <name evidence="8" type="ORF">PENPOL_c006G01023</name>
</gene>
<feature type="domain" description="Major facilitator superfamily (MFS) profile" evidence="7">
    <location>
        <begin position="76"/>
        <end position="563"/>
    </location>
</feature>
<dbReference type="OrthoDB" id="2985014at2759"/>